<comment type="function">
    <text evidence="2">May have a role in the cell cycle.</text>
</comment>
<evidence type="ECO:0000256" key="2">
    <source>
        <dbReference type="PIRNR" id="PIRNR016393"/>
    </source>
</evidence>
<dbReference type="PANTHER" id="PTHR12373">
    <property type="entry name" value="ENHANCER OF RUDIMENTARY ERH"/>
    <property type="match status" value="1"/>
</dbReference>
<evidence type="ECO:0000256" key="1">
    <source>
        <dbReference type="ARBA" id="ARBA00007491"/>
    </source>
</evidence>
<proteinExistence type="inferred from homology"/>
<dbReference type="Proteomes" id="UP001626550">
    <property type="component" value="Unassembled WGS sequence"/>
</dbReference>
<organism evidence="3 4">
    <name type="scientific">Cichlidogyrus casuarinus</name>
    <dbReference type="NCBI Taxonomy" id="1844966"/>
    <lineage>
        <taxon>Eukaryota</taxon>
        <taxon>Metazoa</taxon>
        <taxon>Spiralia</taxon>
        <taxon>Lophotrochozoa</taxon>
        <taxon>Platyhelminthes</taxon>
        <taxon>Monogenea</taxon>
        <taxon>Monopisthocotylea</taxon>
        <taxon>Dactylogyridea</taxon>
        <taxon>Ancyrocephalidae</taxon>
        <taxon>Cichlidogyrus</taxon>
    </lineage>
</organism>
<dbReference type="InterPro" id="IPR000781">
    <property type="entry name" value="ERH"/>
</dbReference>
<comment type="caution">
    <text evidence="3">The sequence shown here is derived from an EMBL/GenBank/DDBJ whole genome shotgun (WGS) entry which is preliminary data.</text>
</comment>
<gene>
    <name evidence="3" type="ORF">Ciccas_004405</name>
</gene>
<reference evidence="3 4" key="1">
    <citation type="submission" date="2024-11" db="EMBL/GenBank/DDBJ databases">
        <title>Adaptive evolution of stress response genes in parasites aligns with host niche diversity.</title>
        <authorList>
            <person name="Hahn C."/>
            <person name="Resl P."/>
        </authorList>
    </citation>
    <scope>NUCLEOTIDE SEQUENCE [LARGE SCALE GENOMIC DNA]</scope>
    <source>
        <strain evidence="3">EGGRZ-B1_66</strain>
        <tissue evidence="3">Body</tissue>
    </source>
</reference>
<dbReference type="Gene3D" id="3.30.2260.10">
    <property type="entry name" value="Enhancer of rudimentary"/>
    <property type="match status" value="1"/>
</dbReference>
<dbReference type="Pfam" id="PF01133">
    <property type="entry name" value="ER"/>
    <property type="match status" value="1"/>
</dbReference>
<dbReference type="SUPFAM" id="SSF143875">
    <property type="entry name" value="ERH-like"/>
    <property type="match status" value="1"/>
</dbReference>
<dbReference type="EMBL" id="JBJKFK010000459">
    <property type="protein sequence ID" value="KAL3316941.1"/>
    <property type="molecule type" value="Genomic_DNA"/>
</dbReference>
<dbReference type="PANTHER" id="PTHR12373:SF0">
    <property type="entry name" value="ENHANCER OF RUDIMENTARY HOMOLOG"/>
    <property type="match status" value="1"/>
</dbReference>
<keyword evidence="2" id="KW-0131">Cell cycle</keyword>
<evidence type="ECO:0000313" key="3">
    <source>
        <dbReference type="EMBL" id="KAL3316941.1"/>
    </source>
</evidence>
<comment type="similarity">
    <text evidence="1 2">Belongs to the E(R) family.</text>
</comment>
<sequence length="115" mass="13644">MFQAPPPTLTEKRHTILFLQPSAKNPESRTWADYDSMSQCLEGICKIYEEHLKRAHPDRPSITYNVDNLFDFIKSMGNICCLEFDPNHQMYMPRNAQWIQEHIYLQLRLQADQSR</sequence>
<protein>
    <recommendedName>
        <fullName evidence="2">Enhancer of rudimentary homolog</fullName>
    </recommendedName>
</protein>
<dbReference type="AlphaFoldDB" id="A0ABD2QF38"/>
<dbReference type="InterPro" id="IPR035912">
    <property type="entry name" value="EHR_sf"/>
</dbReference>
<dbReference type="PIRSF" id="PIRSF016393">
    <property type="entry name" value="Enh_rudimentary"/>
    <property type="match status" value="1"/>
</dbReference>
<name>A0ABD2QF38_9PLAT</name>
<accession>A0ABD2QF38</accession>
<keyword evidence="4" id="KW-1185">Reference proteome</keyword>
<evidence type="ECO:0000313" key="4">
    <source>
        <dbReference type="Proteomes" id="UP001626550"/>
    </source>
</evidence>